<dbReference type="CDD" id="cd12797">
    <property type="entry name" value="M23_peptidase"/>
    <property type="match status" value="1"/>
</dbReference>
<dbReference type="InterPro" id="IPR011055">
    <property type="entry name" value="Dup_hybrid_motif"/>
</dbReference>
<dbReference type="PANTHER" id="PTHR21666:SF270">
    <property type="entry name" value="MUREIN HYDROLASE ACTIVATOR ENVC"/>
    <property type="match status" value="1"/>
</dbReference>
<dbReference type="GO" id="GO:0004222">
    <property type="term" value="F:metalloendopeptidase activity"/>
    <property type="evidence" value="ECO:0007669"/>
    <property type="project" value="TreeGrafter"/>
</dbReference>
<keyword evidence="2" id="KW-0812">Transmembrane</keyword>
<evidence type="ECO:0000259" key="3">
    <source>
        <dbReference type="Pfam" id="PF01551"/>
    </source>
</evidence>
<evidence type="ECO:0000256" key="2">
    <source>
        <dbReference type="SAM" id="Phobius"/>
    </source>
</evidence>
<name>A0A1U7DMJ3_9RHOB</name>
<dbReference type="Pfam" id="PF19353">
    <property type="entry name" value="DUF5930"/>
    <property type="match status" value="1"/>
</dbReference>
<keyword evidence="2" id="KW-1133">Transmembrane helix</keyword>
<dbReference type="InterPro" id="IPR016047">
    <property type="entry name" value="M23ase_b-sheet_dom"/>
</dbReference>
<protein>
    <submittedName>
        <fullName evidence="5">Peptidase M23</fullName>
    </submittedName>
</protein>
<keyword evidence="2" id="KW-0472">Membrane</keyword>
<accession>A0A1U7DMJ3</accession>
<proteinExistence type="predicted"/>
<dbReference type="Proteomes" id="UP000187266">
    <property type="component" value="Chromosome"/>
</dbReference>
<dbReference type="InterPro" id="IPR050570">
    <property type="entry name" value="Cell_wall_metabolism_enzyme"/>
</dbReference>
<organism evidence="5 6">
    <name type="scientific">Brevirhabdus pacifica</name>
    <dbReference type="NCBI Taxonomy" id="1267768"/>
    <lineage>
        <taxon>Bacteria</taxon>
        <taxon>Pseudomonadati</taxon>
        <taxon>Pseudomonadota</taxon>
        <taxon>Alphaproteobacteria</taxon>
        <taxon>Rhodobacterales</taxon>
        <taxon>Paracoccaceae</taxon>
        <taxon>Brevirhabdus</taxon>
    </lineage>
</organism>
<gene>
    <name evidence="5" type="ORF">BV394_14075</name>
</gene>
<dbReference type="SUPFAM" id="SSF51261">
    <property type="entry name" value="Duplicated hybrid motif"/>
    <property type="match status" value="1"/>
</dbReference>
<evidence type="ECO:0000256" key="1">
    <source>
        <dbReference type="SAM" id="Coils"/>
    </source>
</evidence>
<dbReference type="InterPro" id="IPR045974">
    <property type="entry name" value="DUF5930"/>
</dbReference>
<evidence type="ECO:0000313" key="6">
    <source>
        <dbReference type="Proteomes" id="UP000187266"/>
    </source>
</evidence>
<evidence type="ECO:0000313" key="5">
    <source>
        <dbReference type="EMBL" id="APX91191.1"/>
    </source>
</evidence>
<dbReference type="Gene3D" id="2.70.70.10">
    <property type="entry name" value="Glucose Permease (Domain IIA)"/>
    <property type="match status" value="1"/>
</dbReference>
<feature type="domain" description="M23ase beta-sheet core" evidence="3">
    <location>
        <begin position="318"/>
        <end position="413"/>
    </location>
</feature>
<dbReference type="EMBL" id="CP019124">
    <property type="protein sequence ID" value="APX91191.1"/>
    <property type="molecule type" value="Genomic_DNA"/>
</dbReference>
<reference evidence="5 6" key="1">
    <citation type="submission" date="2017-01" db="EMBL/GenBank/DDBJ databases">
        <title>Genomic analysis of Xuhuaishuia manganoxidans DY6-4.</title>
        <authorList>
            <person name="Wang X."/>
        </authorList>
    </citation>
    <scope>NUCLEOTIDE SEQUENCE [LARGE SCALE GENOMIC DNA]</scope>
    <source>
        <strain evidence="5 6">DY6-4</strain>
    </source>
</reference>
<dbReference type="STRING" id="1267768.BV394_14075"/>
<dbReference type="Pfam" id="PF01551">
    <property type="entry name" value="Peptidase_M23"/>
    <property type="match status" value="1"/>
</dbReference>
<feature type="domain" description="DUF5930" evidence="4">
    <location>
        <begin position="1"/>
        <end position="307"/>
    </location>
</feature>
<dbReference type="AlphaFoldDB" id="A0A1U7DMJ3"/>
<feature type="coiled-coil region" evidence="1">
    <location>
        <begin position="182"/>
        <end position="209"/>
    </location>
</feature>
<keyword evidence="1" id="KW-0175">Coiled coil</keyword>
<feature type="transmembrane region" description="Helical" evidence="2">
    <location>
        <begin position="25"/>
        <end position="47"/>
    </location>
</feature>
<dbReference type="PANTHER" id="PTHR21666">
    <property type="entry name" value="PEPTIDASE-RELATED"/>
    <property type="match status" value="1"/>
</dbReference>
<evidence type="ECO:0000259" key="4">
    <source>
        <dbReference type="Pfam" id="PF19353"/>
    </source>
</evidence>
<sequence>MPEQRLFLRSDTETRFIRLTPLTQASVLFSGALIVGWTILATSVLLIDSIGAGSARDEALREQQIYADRLNELSRERDMRAKEARMAQERFNAALAQVSEMQSRLLASEDRRREFETGIEVIQTTLRRTMKERDNALARASEIVDKYADVSVAIKADGSQRREAEDTVEFLTATLSQTSGERDSMALVAASAEQRLDEMRKQVRLEREKNDRVFSQLEDAVSVSLEPLDEMFNSVGMPPARILETVRRGYSGQGGPLTPLSISTKGEPADATSARANNVLDRLDTLNLYRIAAQKAPFGMPVKSGFRYTSGFGPRWGRMHKGTDFAAATGTPVYATADGEVIWASRQSAYGKLIKIRHEFGIETRFAHLNKIHVKVGQRVSRGDRIGDIGNTGRSTGPHLHYEVRIGSKAVNPMTYIKAAKNVF</sequence>
<keyword evidence="6" id="KW-1185">Reference proteome</keyword>